<feature type="transmembrane region" description="Helical" evidence="1">
    <location>
        <begin position="147"/>
        <end position="167"/>
    </location>
</feature>
<dbReference type="Proteomes" id="UP001651690">
    <property type="component" value="Unassembled WGS sequence"/>
</dbReference>
<dbReference type="PIRSF" id="PIRSF038991">
    <property type="entry name" value="Protein_AbrB"/>
    <property type="match status" value="1"/>
</dbReference>
<dbReference type="InterPro" id="IPR007820">
    <property type="entry name" value="AbrB_fam"/>
</dbReference>
<reference evidence="2 3" key="1">
    <citation type="submission" date="2022-06" db="EMBL/GenBank/DDBJ databases">
        <title>Mycolicibacterium sp. CAU 1645 isolated from seawater.</title>
        <authorList>
            <person name="Kim W."/>
        </authorList>
    </citation>
    <scope>NUCLEOTIDE SEQUENCE [LARGE SCALE GENOMIC DNA]</scope>
    <source>
        <strain evidence="2 3">CAU 1645</strain>
    </source>
</reference>
<feature type="transmembrane region" description="Helical" evidence="1">
    <location>
        <begin position="182"/>
        <end position="199"/>
    </location>
</feature>
<dbReference type="PANTHER" id="PTHR38457:SF1">
    <property type="entry name" value="REGULATOR ABRB-RELATED"/>
    <property type="match status" value="1"/>
</dbReference>
<keyword evidence="1" id="KW-0472">Membrane</keyword>
<feature type="transmembrane region" description="Helical" evidence="1">
    <location>
        <begin position="211"/>
        <end position="230"/>
    </location>
</feature>
<feature type="transmembrane region" description="Helical" evidence="1">
    <location>
        <begin position="82"/>
        <end position="108"/>
    </location>
</feature>
<gene>
    <name evidence="2" type="ORF">NM203_21950</name>
</gene>
<dbReference type="RefSeq" id="WP_255062554.1">
    <property type="nucleotide sequence ID" value="NZ_JANDBD010000009.1"/>
</dbReference>
<evidence type="ECO:0000313" key="2">
    <source>
        <dbReference type="EMBL" id="MCP9274861.1"/>
    </source>
</evidence>
<feature type="transmembrane region" description="Helical" evidence="1">
    <location>
        <begin position="7"/>
        <end position="25"/>
    </location>
</feature>
<comment type="caution">
    <text evidence="2">The sequence shown here is derived from an EMBL/GenBank/DDBJ whole genome shotgun (WGS) entry which is preliminary data.</text>
</comment>
<sequence>MITVTNYSRWISAAVVVIALGALFTYLDLPAGWLIAGMLGAASVALLSRRELTPPAKAMSAAQGVIGVVAVEPLTKLTPSDLVHFAGCAAFSVSVTLTLSVVLGLLLARLAKDLGAATANLSLIAGGASTISSMAKELGADERYVALSQYLRLTIVVLTMPVVLSALGTRDTAPELVAAHDHWSVVGLVAMAALIVAAGRGAKLIRLPAPFLLGPLVVTAALAVADPSLATLVSPTTVITDVAYVVIGWQAGGGFAVDVLRRFVRLIPLTLGFIALTIGSCFGVAVIVSHWAGVSLSDAYLATTPGGIYGVLAIANEVHSGPIVVTLQVLRLITMVVAAGMIPKLVGWLSQRRGRAGGAAVNSCSGRPVVPYLNPTVTSPAPASVAR</sequence>
<keyword evidence="3" id="KW-1185">Reference proteome</keyword>
<feature type="transmembrane region" description="Helical" evidence="1">
    <location>
        <begin position="329"/>
        <end position="349"/>
    </location>
</feature>
<accession>A0ABT1M6R6</accession>
<feature type="transmembrane region" description="Helical" evidence="1">
    <location>
        <begin position="267"/>
        <end position="292"/>
    </location>
</feature>
<protein>
    <submittedName>
        <fullName evidence="2">AbrB family transcriptional regulator</fullName>
    </submittedName>
</protein>
<feature type="transmembrane region" description="Helical" evidence="1">
    <location>
        <begin position="242"/>
        <end position="260"/>
    </location>
</feature>
<organism evidence="2 3">
    <name type="scientific">Mycolicibacterium arenosum</name>
    <dbReference type="NCBI Taxonomy" id="2952157"/>
    <lineage>
        <taxon>Bacteria</taxon>
        <taxon>Bacillati</taxon>
        <taxon>Actinomycetota</taxon>
        <taxon>Actinomycetes</taxon>
        <taxon>Mycobacteriales</taxon>
        <taxon>Mycobacteriaceae</taxon>
        <taxon>Mycolicibacterium</taxon>
    </lineage>
</organism>
<evidence type="ECO:0000256" key="1">
    <source>
        <dbReference type="SAM" id="Phobius"/>
    </source>
</evidence>
<proteinExistence type="predicted"/>
<dbReference type="Pfam" id="PF05145">
    <property type="entry name" value="AbrB"/>
    <property type="match status" value="1"/>
</dbReference>
<evidence type="ECO:0000313" key="3">
    <source>
        <dbReference type="Proteomes" id="UP001651690"/>
    </source>
</evidence>
<dbReference type="InterPro" id="IPR017516">
    <property type="entry name" value="AbrB_dup"/>
</dbReference>
<dbReference type="PANTHER" id="PTHR38457">
    <property type="entry name" value="REGULATOR ABRB-RELATED"/>
    <property type="match status" value="1"/>
</dbReference>
<name>A0ABT1M6R6_9MYCO</name>
<dbReference type="NCBIfam" id="TIGR03082">
    <property type="entry name" value="Gneg_AbrB_dup"/>
    <property type="match status" value="2"/>
</dbReference>
<keyword evidence="1" id="KW-0812">Transmembrane</keyword>
<keyword evidence="1" id="KW-1133">Transmembrane helix</keyword>
<dbReference type="EMBL" id="JANDBD010000009">
    <property type="protein sequence ID" value="MCP9274861.1"/>
    <property type="molecule type" value="Genomic_DNA"/>
</dbReference>